<dbReference type="WBParaSite" id="TCONS_00010848.p1">
    <property type="protein sequence ID" value="TCONS_00010848.p1"/>
    <property type="gene ID" value="XLOC_004588"/>
</dbReference>
<keyword evidence="3" id="KW-0547">Nucleotide-binding</keyword>
<evidence type="ECO:0000256" key="10">
    <source>
        <dbReference type="ARBA" id="ARBA00051693"/>
    </source>
</evidence>
<dbReference type="Pfam" id="PF00069">
    <property type="entry name" value="Pkinase"/>
    <property type="match status" value="2"/>
</dbReference>
<accession>A0AAF5I277</accession>
<evidence type="ECO:0000256" key="6">
    <source>
        <dbReference type="ARBA" id="ARBA00038035"/>
    </source>
</evidence>
<dbReference type="Pfam" id="PF06342">
    <property type="entry name" value="DUF1057"/>
    <property type="match status" value="1"/>
</dbReference>
<keyword evidence="4" id="KW-0418">Kinase</keyword>
<evidence type="ECO:0000256" key="5">
    <source>
        <dbReference type="ARBA" id="ARBA00022840"/>
    </source>
</evidence>
<keyword evidence="12" id="KW-1185">Reference proteome</keyword>
<keyword evidence="1" id="KW-0723">Serine/threonine-protein kinase</keyword>
<reference evidence="13" key="1">
    <citation type="submission" date="2024-02" db="UniProtKB">
        <authorList>
            <consortium name="WormBaseParasite"/>
        </authorList>
    </citation>
    <scope>IDENTIFICATION</scope>
</reference>
<evidence type="ECO:0000256" key="1">
    <source>
        <dbReference type="ARBA" id="ARBA00022527"/>
    </source>
</evidence>
<evidence type="ECO:0000256" key="3">
    <source>
        <dbReference type="ARBA" id="ARBA00022741"/>
    </source>
</evidence>
<dbReference type="SUPFAM" id="SSF53474">
    <property type="entry name" value="alpha/beta-Hydrolases"/>
    <property type="match status" value="1"/>
</dbReference>
<evidence type="ECO:0000313" key="12">
    <source>
        <dbReference type="Proteomes" id="UP000035681"/>
    </source>
</evidence>
<keyword evidence="5" id="KW-0067">ATP-binding</keyword>
<dbReference type="GO" id="GO:0004674">
    <property type="term" value="F:protein serine/threonine kinase activity"/>
    <property type="evidence" value="ECO:0007669"/>
    <property type="project" value="UniProtKB-KW"/>
</dbReference>
<dbReference type="PANTHER" id="PTHR48013">
    <property type="entry name" value="DUAL SPECIFICITY MITOGEN-ACTIVATED PROTEIN KINASE KINASE 5-RELATED"/>
    <property type="match status" value="1"/>
</dbReference>
<keyword evidence="2" id="KW-0808">Transferase</keyword>
<dbReference type="Gene3D" id="1.10.510.10">
    <property type="entry name" value="Transferase(Phosphotransferase) domain 1"/>
    <property type="match status" value="2"/>
</dbReference>
<comment type="catalytic activity">
    <reaction evidence="9">
        <text>L-threonyl-[protein] + ATP = O-phospho-L-threonyl-[protein] + ADP + H(+)</text>
        <dbReference type="Rhea" id="RHEA:46608"/>
        <dbReference type="Rhea" id="RHEA-COMP:11060"/>
        <dbReference type="Rhea" id="RHEA-COMP:11605"/>
        <dbReference type="ChEBI" id="CHEBI:15378"/>
        <dbReference type="ChEBI" id="CHEBI:30013"/>
        <dbReference type="ChEBI" id="CHEBI:30616"/>
        <dbReference type="ChEBI" id="CHEBI:61977"/>
        <dbReference type="ChEBI" id="CHEBI:456216"/>
        <dbReference type="EC" id="2.7.12.2"/>
    </reaction>
</comment>
<evidence type="ECO:0000259" key="11">
    <source>
        <dbReference type="PROSITE" id="PS50011"/>
    </source>
</evidence>
<comment type="similarity">
    <text evidence="6">Belongs to the protein kinase superfamily. STE Ser/Thr protein kinase family. MAP kinase kinase subfamily.</text>
</comment>
<dbReference type="FunFam" id="1.10.510.10:FF:000432">
    <property type="entry name" value="mitogen-activated protein kinase kinase 3"/>
    <property type="match status" value="2"/>
</dbReference>
<organism evidence="12 13">
    <name type="scientific">Strongyloides stercoralis</name>
    <name type="common">Threadworm</name>
    <dbReference type="NCBI Taxonomy" id="6248"/>
    <lineage>
        <taxon>Eukaryota</taxon>
        <taxon>Metazoa</taxon>
        <taxon>Ecdysozoa</taxon>
        <taxon>Nematoda</taxon>
        <taxon>Chromadorea</taxon>
        <taxon>Rhabditida</taxon>
        <taxon>Tylenchina</taxon>
        <taxon>Panagrolaimomorpha</taxon>
        <taxon>Strongyloidoidea</taxon>
        <taxon>Strongyloididae</taxon>
        <taxon>Strongyloides</taxon>
    </lineage>
</organism>
<dbReference type="InterPro" id="IPR029058">
    <property type="entry name" value="AB_hydrolase_fold"/>
</dbReference>
<dbReference type="InterPro" id="IPR000719">
    <property type="entry name" value="Prot_kinase_dom"/>
</dbReference>
<comment type="catalytic activity">
    <reaction evidence="8">
        <text>L-seryl-[protein] + ATP = O-phospho-L-seryl-[protein] + ADP + H(+)</text>
        <dbReference type="Rhea" id="RHEA:17989"/>
        <dbReference type="Rhea" id="RHEA-COMP:9863"/>
        <dbReference type="Rhea" id="RHEA-COMP:11604"/>
        <dbReference type="ChEBI" id="CHEBI:15378"/>
        <dbReference type="ChEBI" id="CHEBI:29999"/>
        <dbReference type="ChEBI" id="CHEBI:30616"/>
        <dbReference type="ChEBI" id="CHEBI:83421"/>
        <dbReference type="ChEBI" id="CHEBI:456216"/>
        <dbReference type="EC" id="2.7.12.2"/>
    </reaction>
</comment>
<evidence type="ECO:0000313" key="13">
    <source>
        <dbReference type="WBParaSite" id="TCONS_00010848.p1"/>
    </source>
</evidence>
<evidence type="ECO:0000256" key="8">
    <source>
        <dbReference type="ARBA" id="ARBA00049014"/>
    </source>
</evidence>
<dbReference type="Proteomes" id="UP000035681">
    <property type="component" value="Unplaced"/>
</dbReference>
<comment type="catalytic activity">
    <reaction evidence="10">
        <text>L-tyrosyl-[protein] + ATP = O-phospho-L-tyrosyl-[protein] + ADP + H(+)</text>
        <dbReference type="Rhea" id="RHEA:10596"/>
        <dbReference type="Rhea" id="RHEA-COMP:10136"/>
        <dbReference type="Rhea" id="RHEA-COMP:20101"/>
        <dbReference type="ChEBI" id="CHEBI:15378"/>
        <dbReference type="ChEBI" id="CHEBI:30616"/>
        <dbReference type="ChEBI" id="CHEBI:46858"/>
        <dbReference type="ChEBI" id="CHEBI:61978"/>
        <dbReference type="ChEBI" id="CHEBI:456216"/>
        <dbReference type="EC" id="2.7.12.2"/>
    </reaction>
</comment>
<dbReference type="FunFam" id="3.30.200.20:FF:000040">
    <property type="entry name" value="Dual specificity mitogen-activated protein kinase kinase"/>
    <property type="match status" value="2"/>
</dbReference>
<evidence type="ECO:0000256" key="9">
    <source>
        <dbReference type="ARBA" id="ARBA00049299"/>
    </source>
</evidence>
<feature type="domain" description="Protein kinase" evidence="11">
    <location>
        <begin position="151"/>
        <end position="407"/>
    </location>
</feature>
<name>A0AAF5I277_STRER</name>
<evidence type="ECO:0000256" key="2">
    <source>
        <dbReference type="ARBA" id="ARBA00022679"/>
    </source>
</evidence>
<evidence type="ECO:0000256" key="4">
    <source>
        <dbReference type="ARBA" id="ARBA00022777"/>
    </source>
</evidence>
<feature type="domain" description="Protein kinase" evidence="11">
    <location>
        <begin position="485"/>
        <end position="740"/>
    </location>
</feature>
<dbReference type="Gene3D" id="3.40.50.1820">
    <property type="entry name" value="alpha/beta hydrolase"/>
    <property type="match status" value="1"/>
</dbReference>
<dbReference type="AlphaFoldDB" id="A0AAF5I277"/>
<dbReference type="PROSITE" id="PS00108">
    <property type="entry name" value="PROTEIN_KINASE_ST"/>
    <property type="match status" value="2"/>
</dbReference>
<dbReference type="SUPFAM" id="SSF56112">
    <property type="entry name" value="Protein kinase-like (PK-like)"/>
    <property type="match status" value="2"/>
</dbReference>
<evidence type="ECO:0000256" key="7">
    <source>
        <dbReference type="ARBA" id="ARBA00038999"/>
    </source>
</evidence>
<dbReference type="Gene3D" id="3.30.200.20">
    <property type="entry name" value="Phosphorylase Kinase, domain 1"/>
    <property type="match status" value="2"/>
</dbReference>
<dbReference type="GO" id="GO:0004708">
    <property type="term" value="F:MAP kinase kinase activity"/>
    <property type="evidence" value="ECO:0007669"/>
    <property type="project" value="UniProtKB-EC"/>
</dbReference>
<dbReference type="GO" id="GO:0005524">
    <property type="term" value="F:ATP binding"/>
    <property type="evidence" value="ECO:0007669"/>
    <property type="project" value="UniProtKB-KW"/>
</dbReference>
<sequence length="1125" mass="129353">YIKRKRFSETSYNIKLTKNVHTSKVSTSNNNGINSFISPFHKRLHDFEEVISRWKSRKYIFNASKTFTVFRRSASIDPKEKDSINRNITKNPNNCYTSPIPRKAMNLDFSNLSSPEKQDIISSERFNEVRKLVGILRISGQEFKNCSPNDLEYICDIGQGAFGRVTKERFKMTKELMAVKHMDLMGTFDEQKRVVMDCYVILTTHTHNHIVNCYGILTDTVSVYICMEVMATCLHNLIYQILKGGIPEVYVCKFLVGILDGLYFLKTKNLMHRDVKPSNMLLNWDGIVKLCDFGVAGTLVDSKIVTSIGTGCMLYLAPERVASNPNYDSKADVWSFGISIYEMIKGKTPYEDAHLPFILLNRIKNDPPPKLKDSEASPELIEFLGMCLQKDVQERARYVDLLDHTLIKVFRDNNVDVSSWLQELLSYFKAHILQLNFLSNRKREDVSPQARQETLTEQRYKEIKNKLNIIKTSGQEFHDVSIDDMEYVRNLGSGAFGQVTQQKFKKTKELMAVKCMHRSGDEEDEKRIITDCFVILDTHTHPNIVNCYGIITHENSFYICMEVMPTCLHDLIHENLKSGIEEIYVGKLIVGILDGLIYLKSKNYMHRDVKPSNMLINYDGVIKLCDFGITGQLIDSKIISNGKGCLLYLAPERIESVTTYDSRSDVWSLGITIYEMVKGTNPYGEENTGFELLAKIKDCPAPYLQANEASDELRQFVGRCLEKNVEKRAKYKELEEHPFIQTFRGRHVDVASWIQELLEGLRCQSALCQGNDSLNSVTSINNYFFLIISDMRNIFLSKLYCKYVKKDSTFNTILHTVPMNLESLTGNLIHVNGVVRDNMPDGSNIGCVVAIHDIPGNDKSYCTLFSRMTKKGIRFIAINLPGFGYSSYDKYLKCDSNERLLFTKNICNELLHLKEKVIFMGLGRGCETAIKMTQEYYKKKTIGCVVISPYGIKNDHLRDHTLLFSIDYLFSSIKFFGSHQIKPLLDIIYNFGKNYYHDIHMVKIRGSQPIKRTIQEIDFSTLPPFLEEIEKQKQKFSLVYSSKNKRIKPELSLSLIKYIHKCKFLNVSMGNEKNTIEEIKKNYQNGEINVAINIEYAEHKIQKIAPEFLTDLCEIMLQINKPKNK</sequence>
<dbReference type="SMART" id="SM00220">
    <property type="entry name" value="S_TKc"/>
    <property type="match status" value="2"/>
</dbReference>
<dbReference type="PANTHER" id="PTHR48013:SF15">
    <property type="entry name" value="DUAL SPECIFICITY MITOGEN-ACTIVATED PROTEIN KINASE KINASE 4"/>
    <property type="match status" value="1"/>
</dbReference>
<dbReference type="InterPro" id="IPR011009">
    <property type="entry name" value="Kinase-like_dom_sf"/>
</dbReference>
<dbReference type="EC" id="2.7.12.2" evidence="7"/>
<proteinExistence type="inferred from homology"/>
<protein>
    <recommendedName>
        <fullName evidence="7">mitogen-activated protein kinase kinase</fullName>
        <ecNumber evidence="7">2.7.12.2</ecNumber>
    </recommendedName>
</protein>
<dbReference type="InterPro" id="IPR010463">
    <property type="entry name" value="DUF1057"/>
</dbReference>
<dbReference type="InterPro" id="IPR008271">
    <property type="entry name" value="Ser/Thr_kinase_AS"/>
</dbReference>
<dbReference type="PROSITE" id="PS50011">
    <property type="entry name" value="PROTEIN_KINASE_DOM"/>
    <property type="match status" value="2"/>
</dbReference>